<dbReference type="Pfam" id="PF00254">
    <property type="entry name" value="FKBP_C"/>
    <property type="match status" value="2"/>
</dbReference>
<dbReference type="PROSITE" id="PS50059">
    <property type="entry name" value="FKBP_PPIASE"/>
    <property type="match status" value="2"/>
</dbReference>
<protein>
    <recommendedName>
        <fullName evidence="2 7">peptidylprolyl isomerase</fullName>
        <ecNumber evidence="2 7">5.2.1.8</ecNumber>
    </recommendedName>
</protein>
<keyword evidence="5 7" id="KW-0697">Rotamase</keyword>
<keyword evidence="4" id="KW-0802">TPR repeat</keyword>
<keyword evidence="3" id="KW-0677">Repeat</keyword>
<feature type="region of interest" description="Disordered" evidence="8">
    <location>
        <begin position="583"/>
        <end position="628"/>
    </location>
</feature>
<dbReference type="InterPro" id="IPR019734">
    <property type="entry name" value="TPR_rpt"/>
</dbReference>
<evidence type="ECO:0000313" key="10">
    <source>
        <dbReference type="EMBL" id="WIA21618.1"/>
    </source>
</evidence>
<accession>A0ABY8UPU0</accession>
<evidence type="ECO:0000256" key="6">
    <source>
        <dbReference type="ARBA" id="ARBA00023235"/>
    </source>
</evidence>
<evidence type="ECO:0000256" key="7">
    <source>
        <dbReference type="PROSITE-ProRule" id="PRU00277"/>
    </source>
</evidence>
<sequence>MAEPVVEPVPQDFEMNDDAEYDFEDKVGVEKDLSGDGGCKKTILRKGEGWESPEVGDEVTVHYVGTLLDGTKFDSSRDRGDYFSFQLGKGKVIKGWDTGVASMKKGELANLVCRADYAYGAAGSPPTIPPDATLQFEVELISWKSVKDITGDGGVIKTIVSEGQGWQNPKDADEVVVTFTARLKPTPTPEDAAAAASKKPQTAAELGLPVVASSPEGGALFEVGAAPCSGFAAALRSMKHQESALLLLKPEYAAGVAEVPEGQLLEVEFTLSELHRVDTPAPGVTKKILSELEGNYNKPNDGSSVTVVVTTRSVDGATVYEEQREVTFTTDEEQVPEGLELAVHSMRAEEHALVTISDPALAAAPEGAVAGTGVPAGAGAVYDITLKSFVKAKEKWEMNNQEKEQWEMNNQEKLASALSRKEKGNAAYKAGRLARAARQYSAAVEAANSIQERDLSPNPAGDADGPSPAALLAQAKDVKKACANNWAAVELKRKNWGEAASQATKVLELDPTNIKALYRRAQARMGLGELLEAELDIRSGLLNEPENADLVALNRKLKVQMRELNKKEAKLYGKMFAALGKGSSSSAEEQQQAANGEQAAAADATDAAPMETDAATAPAAAPVVEAAA</sequence>
<name>A0ABY8UPU0_TETOB</name>
<evidence type="ECO:0000256" key="5">
    <source>
        <dbReference type="ARBA" id="ARBA00023110"/>
    </source>
</evidence>
<dbReference type="InterPro" id="IPR050754">
    <property type="entry name" value="FKBP4/5/8-like"/>
</dbReference>
<feature type="region of interest" description="Disordered" evidence="8">
    <location>
        <begin position="448"/>
        <end position="468"/>
    </location>
</feature>
<dbReference type="InterPro" id="IPR046357">
    <property type="entry name" value="PPIase_dom_sf"/>
</dbReference>
<dbReference type="Proteomes" id="UP001244341">
    <property type="component" value="Chromosome 13b"/>
</dbReference>
<evidence type="ECO:0000256" key="1">
    <source>
        <dbReference type="ARBA" id="ARBA00000971"/>
    </source>
</evidence>
<evidence type="ECO:0000256" key="3">
    <source>
        <dbReference type="ARBA" id="ARBA00022737"/>
    </source>
</evidence>
<dbReference type="Gene3D" id="3.10.50.40">
    <property type="match status" value="3"/>
</dbReference>
<dbReference type="SMART" id="SM00028">
    <property type="entry name" value="TPR"/>
    <property type="match status" value="3"/>
</dbReference>
<evidence type="ECO:0000313" key="11">
    <source>
        <dbReference type="Proteomes" id="UP001244341"/>
    </source>
</evidence>
<gene>
    <name evidence="10" type="ORF">OEZ85_000800</name>
</gene>
<reference evidence="10 11" key="1">
    <citation type="submission" date="2023-05" db="EMBL/GenBank/DDBJ databases">
        <title>A 100% complete, gapless, phased diploid assembly of the Scenedesmus obliquus UTEX 3031 genome.</title>
        <authorList>
            <person name="Biondi T.C."/>
            <person name="Hanschen E.R."/>
            <person name="Kwon T."/>
            <person name="Eng W."/>
            <person name="Kruse C.P.S."/>
            <person name="Koehler S.I."/>
            <person name="Kunde Y."/>
            <person name="Gleasner C.D."/>
            <person name="You Mak K.T."/>
            <person name="Polle J."/>
            <person name="Hovde B.T."/>
            <person name="Starkenburg S.R."/>
        </authorList>
    </citation>
    <scope>NUCLEOTIDE SEQUENCE [LARGE SCALE GENOMIC DNA]</scope>
    <source>
        <strain evidence="10 11">DOE0152z</strain>
    </source>
</reference>
<evidence type="ECO:0000256" key="2">
    <source>
        <dbReference type="ARBA" id="ARBA00013194"/>
    </source>
</evidence>
<comment type="catalytic activity">
    <reaction evidence="1 7">
        <text>[protein]-peptidylproline (omega=180) = [protein]-peptidylproline (omega=0)</text>
        <dbReference type="Rhea" id="RHEA:16237"/>
        <dbReference type="Rhea" id="RHEA-COMP:10747"/>
        <dbReference type="Rhea" id="RHEA-COMP:10748"/>
        <dbReference type="ChEBI" id="CHEBI:83833"/>
        <dbReference type="ChEBI" id="CHEBI:83834"/>
        <dbReference type="EC" id="5.2.1.8"/>
    </reaction>
</comment>
<evidence type="ECO:0000256" key="4">
    <source>
        <dbReference type="ARBA" id="ARBA00022803"/>
    </source>
</evidence>
<dbReference type="InterPro" id="IPR011990">
    <property type="entry name" value="TPR-like_helical_dom_sf"/>
</dbReference>
<dbReference type="SUPFAM" id="SSF48452">
    <property type="entry name" value="TPR-like"/>
    <property type="match status" value="1"/>
</dbReference>
<dbReference type="SUPFAM" id="SSF54534">
    <property type="entry name" value="FKBP-like"/>
    <property type="match status" value="3"/>
</dbReference>
<dbReference type="EMBL" id="CP126220">
    <property type="protein sequence ID" value="WIA21618.1"/>
    <property type="molecule type" value="Genomic_DNA"/>
</dbReference>
<dbReference type="EC" id="5.2.1.8" evidence="2 7"/>
<keyword evidence="6 7" id="KW-0413">Isomerase</keyword>
<feature type="compositionally biased region" description="Low complexity" evidence="8">
    <location>
        <begin position="457"/>
        <end position="468"/>
    </location>
</feature>
<dbReference type="Gene3D" id="1.25.40.10">
    <property type="entry name" value="Tetratricopeptide repeat domain"/>
    <property type="match status" value="1"/>
</dbReference>
<keyword evidence="11" id="KW-1185">Reference proteome</keyword>
<proteinExistence type="predicted"/>
<organism evidence="10 11">
    <name type="scientific">Tetradesmus obliquus</name>
    <name type="common">Green alga</name>
    <name type="synonym">Acutodesmus obliquus</name>
    <dbReference type="NCBI Taxonomy" id="3088"/>
    <lineage>
        <taxon>Eukaryota</taxon>
        <taxon>Viridiplantae</taxon>
        <taxon>Chlorophyta</taxon>
        <taxon>core chlorophytes</taxon>
        <taxon>Chlorophyceae</taxon>
        <taxon>CS clade</taxon>
        <taxon>Sphaeropleales</taxon>
        <taxon>Scenedesmaceae</taxon>
        <taxon>Tetradesmus</taxon>
    </lineage>
</organism>
<feature type="compositionally biased region" description="Low complexity" evidence="8">
    <location>
        <begin position="587"/>
        <end position="628"/>
    </location>
</feature>
<feature type="domain" description="PPIase FKBP-type" evidence="9">
    <location>
        <begin position="302"/>
        <end position="390"/>
    </location>
</feature>
<feature type="domain" description="PPIase FKBP-type" evidence="9">
    <location>
        <begin position="56"/>
        <end position="144"/>
    </location>
</feature>
<dbReference type="PANTHER" id="PTHR46512:SF9">
    <property type="entry name" value="PEPTIDYLPROLYL ISOMERASE"/>
    <property type="match status" value="1"/>
</dbReference>
<dbReference type="PANTHER" id="PTHR46512">
    <property type="entry name" value="PEPTIDYLPROLYL ISOMERASE"/>
    <property type="match status" value="1"/>
</dbReference>
<dbReference type="InterPro" id="IPR001179">
    <property type="entry name" value="PPIase_FKBP_dom"/>
</dbReference>
<evidence type="ECO:0000256" key="8">
    <source>
        <dbReference type="SAM" id="MobiDB-lite"/>
    </source>
</evidence>
<evidence type="ECO:0000259" key="9">
    <source>
        <dbReference type="PROSITE" id="PS50059"/>
    </source>
</evidence>